<protein>
    <submittedName>
        <fullName evidence="2">Uncharacterized protein</fullName>
    </submittedName>
</protein>
<name>A0AAV4TJF7_9ARAC</name>
<sequence length="108" mass="12330">MLMRISIDHNKPILSSKKSFVLIHPRTISLGIAMLRMPTFIDLFADLTTDSNEANRPPQTHNKFCCNISSSPFKPLRKKHETRRKIGHTRTPPLPKKRIPTPPSSHIP</sequence>
<feature type="compositionally biased region" description="Polar residues" evidence="1">
    <location>
        <begin position="50"/>
        <end position="72"/>
    </location>
</feature>
<accession>A0AAV4TJF7</accession>
<comment type="caution">
    <text evidence="2">The sequence shown here is derived from an EMBL/GenBank/DDBJ whole genome shotgun (WGS) entry which is preliminary data.</text>
</comment>
<keyword evidence="3" id="KW-1185">Reference proteome</keyword>
<evidence type="ECO:0000313" key="2">
    <source>
        <dbReference type="EMBL" id="GIY45854.1"/>
    </source>
</evidence>
<feature type="compositionally biased region" description="Basic residues" evidence="1">
    <location>
        <begin position="75"/>
        <end position="88"/>
    </location>
</feature>
<dbReference type="Proteomes" id="UP001054837">
    <property type="component" value="Unassembled WGS sequence"/>
</dbReference>
<reference evidence="2 3" key="1">
    <citation type="submission" date="2021-06" db="EMBL/GenBank/DDBJ databases">
        <title>Caerostris darwini draft genome.</title>
        <authorList>
            <person name="Kono N."/>
            <person name="Arakawa K."/>
        </authorList>
    </citation>
    <scope>NUCLEOTIDE SEQUENCE [LARGE SCALE GENOMIC DNA]</scope>
</reference>
<evidence type="ECO:0000256" key="1">
    <source>
        <dbReference type="SAM" id="MobiDB-lite"/>
    </source>
</evidence>
<evidence type="ECO:0000313" key="3">
    <source>
        <dbReference type="Proteomes" id="UP001054837"/>
    </source>
</evidence>
<dbReference type="EMBL" id="BPLQ01009666">
    <property type="protein sequence ID" value="GIY45854.1"/>
    <property type="molecule type" value="Genomic_DNA"/>
</dbReference>
<dbReference type="AlphaFoldDB" id="A0AAV4TJF7"/>
<gene>
    <name evidence="2" type="ORF">CDAR_423461</name>
</gene>
<organism evidence="2 3">
    <name type="scientific">Caerostris darwini</name>
    <dbReference type="NCBI Taxonomy" id="1538125"/>
    <lineage>
        <taxon>Eukaryota</taxon>
        <taxon>Metazoa</taxon>
        <taxon>Ecdysozoa</taxon>
        <taxon>Arthropoda</taxon>
        <taxon>Chelicerata</taxon>
        <taxon>Arachnida</taxon>
        <taxon>Araneae</taxon>
        <taxon>Araneomorphae</taxon>
        <taxon>Entelegynae</taxon>
        <taxon>Araneoidea</taxon>
        <taxon>Araneidae</taxon>
        <taxon>Caerostris</taxon>
    </lineage>
</organism>
<proteinExistence type="predicted"/>
<feature type="region of interest" description="Disordered" evidence="1">
    <location>
        <begin position="50"/>
        <end position="108"/>
    </location>
</feature>